<evidence type="ECO:0000313" key="2">
    <source>
        <dbReference type="Proteomes" id="UP000578531"/>
    </source>
</evidence>
<name>A0A8H6L6H9_9LECA</name>
<dbReference type="AlphaFoldDB" id="A0A8H6L6H9"/>
<comment type="caution">
    <text evidence="1">The sequence shown here is derived from an EMBL/GenBank/DDBJ whole genome shotgun (WGS) entry which is preliminary data.</text>
</comment>
<dbReference type="RefSeq" id="XP_037166659.1">
    <property type="nucleotide sequence ID" value="XM_037306721.1"/>
</dbReference>
<accession>A0A8H6L6H9</accession>
<sequence length="287" mass="32672">MSKGILKNPTPPEWKEADEIVHHVWLGTITENEHARRRNITEVICISKDPQADLQREGFRKAPDLDSIIFTLESDTEGDLLSTFGKVCDAIDRTLWEGADVLVWDVGGGVAALAAYRKYSTTCARTSSTGHIIDRTTATVMKKHELCLPEAMTTITRARLMRPKPTLIPSQRIIDLLHNDVYQGQLEMWQACEYDTHENIIVNPTEPREKWIVEGVGGGPKKKRVNVQSTLRRLDVVQSVLMRPNDVQSVLRRLDERLPHTSEHLRRLATIEEVEEEARRLSIILEE</sequence>
<protein>
    <submittedName>
        <fullName evidence="1">Uncharacterized protein</fullName>
    </submittedName>
</protein>
<dbReference type="EMBL" id="JACCJC010000015">
    <property type="protein sequence ID" value="KAF6237331.1"/>
    <property type="molecule type" value="Genomic_DNA"/>
</dbReference>
<dbReference type="Gene3D" id="3.90.190.10">
    <property type="entry name" value="Protein tyrosine phosphatase superfamily"/>
    <property type="match status" value="1"/>
</dbReference>
<evidence type="ECO:0000313" key="1">
    <source>
        <dbReference type="EMBL" id="KAF6237331.1"/>
    </source>
</evidence>
<dbReference type="InterPro" id="IPR029021">
    <property type="entry name" value="Prot-tyrosine_phosphatase-like"/>
</dbReference>
<dbReference type="GeneID" id="59286465"/>
<dbReference type="OrthoDB" id="10252009at2759"/>
<dbReference type="Proteomes" id="UP000578531">
    <property type="component" value="Unassembled WGS sequence"/>
</dbReference>
<gene>
    <name evidence="1" type="ORF">HO173_004801</name>
</gene>
<proteinExistence type="predicted"/>
<organism evidence="1 2">
    <name type="scientific">Letharia columbiana</name>
    <dbReference type="NCBI Taxonomy" id="112416"/>
    <lineage>
        <taxon>Eukaryota</taxon>
        <taxon>Fungi</taxon>
        <taxon>Dikarya</taxon>
        <taxon>Ascomycota</taxon>
        <taxon>Pezizomycotina</taxon>
        <taxon>Lecanoromycetes</taxon>
        <taxon>OSLEUM clade</taxon>
        <taxon>Lecanoromycetidae</taxon>
        <taxon>Lecanorales</taxon>
        <taxon>Lecanorineae</taxon>
        <taxon>Parmeliaceae</taxon>
        <taxon>Letharia</taxon>
    </lineage>
</organism>
<reference evidence="1 2" key="1">
    <citation type="journal article" date="2020" name="Genomics">
        <title>Complete, high-quality genomes from long-read metagenomic sequencing of two wolf lichen thalli reveals enigmatic genome architecture.</title>
        <authorList>
            <person name="McKenzie S.K."/>
            <person name="Walston R.F."/>
            <person name="Allen J.L."/>
        </authorList>
    </citation>
    <scope>NUCLEOTIDE SEQUENCE [LARGE SCALE GENOMIC DNA]</scope>
    <source>
        <strain evidence="1">WasteWater2</strain>
    </source>
</reference>
<keyword evidence="2" id="KW-1185">Reference proteome</keyword>